<evidence type="ECO:0000259" key="14">
    <source>
        <dbReference type="Pfam" id="PF09298"/>
    </source>
</evidence>
<feature type="domain" description="Fumarylacetoacetase N-terminal" evidence="14">
    <location>
        <begin position="24"/>
        <end position="101"/>
    </location>
</feature>
<dbReference type="GO" id="GO:0004334">
    <property type="term" value="F:fumarylacetoacetase activity"/>
    <property type="evidence" value="ECO:0007669"/>
    <property type="project" value="UniProtKB-UniRule"/>
</dbReference>
<protein>
    <recommendedName>
        <fullName evidence="3 12">Fumarylacetoacetase</fullName>
        <ecNumber evidence="3 12">3.7.1.2</ecNumber>
    </recommendedName>
    <alternativeName>
        <fullName evidence="12">Fumarylacetoacetate hydrolase</fullName>
    </alternativeName>
</protein>
<evidence type="ECO:0000259" key="13">
    <source>
        <dbReference type="Pfam" id="PF01557"/>
    </source>
</evidence>
<dbReference type="RefSeq" id="XP_005849581.1">
    <property type="nucleotide sequence ID" value="XM_005849519.1"/>
</dbReference>
<feature type="binding site" evidence="10">
    <location>
        <position position="300"/>
    </location>
    <ligand>
        <name>substrate</name>
    </ligand>
</feature>
<dbReference type="GO" id="GO:0006559">
    <property type="term" value="P:L-phenylalanine catabolic process"/>
    <property type="evidence" value="ECO:0007669"/>
    <property type="project" value="UniProtKB-UniRule"/>
</dbReference>
<dbReference type="OMA" id="YWTAAQQ"/>
<dbReference type="GO" id="GO:1902000">
    <property type="term" value="P:homogentisate catabolic process"/>
    <property type="evidence" value="ECO:0007669"/>
    <property type="project" value="TreeGrafter"/>
</dbReference>
<dbReference type="eggNOG" id="KOG2843">
    <property type="taxonomic scope" value="Eukaryota"/>
</dbReference>
<keyword evidence="5 12" id="KW-0378">Hydrolase</keyword>
<feature type="binding site" evidence="11">
    <location>
        <position position="147"/>
    </location>
    <ligand>
        <name>Ca(2+)</name>
        <dbReference type="ChEBI" id="CHEBI:29108"/>
    </ligand>
</feature>
<dbReference type="GO" id="GO:0046872">
    <property type="term" value="F:metal ion binding"/>
    <property type="evidence" value="ECO:0007669"/>
    <property type="project" value="UniProtKB-UniRule"/>
</dbReference>
<evidence type="ECO:0000256" key="8">
    <source>
        <dbReference type="ARBA" id="ARBA00022878"/>
    </source>
</evidence>
<evidence type="ECO:0000313" key="16">
    <source>
        <dbReference type="Proteomes" id="UP000008141"/>
    </source>
</evidence>
<proteinExistence type="inferred from homology"/>
<dbReference type="EMBL" id="GL433839">
    <property type="protein sequence ID" value="EFN57479.1"/>
    <property type="molecule type" value="Genomic_DNA"/>
</dbReference>
<dbReference type="InterPro" id="IPR036462">
    <property type="entry name" value="Fumarylacetoacetase_N_sf"/>
</dbReference>
<dbReference type="EC" id="3.7.1.2" evidence="3 12"/>
<dbReference type="FunCoup" id="E1Z995">
    <property type="interactions" value="1280"/>
</dbReference>
<evidence type="ECO:0000256" key="10">
    <source>
        <dbReference type="PIRSR" id="PIRSR605959-2"/>
    </source>
</evidence>
<dbReference type="STRING" id="554065.E1Z995"/>
<gene>
    <name evidence="15" type="ORF">CHLNCDRAFT_142999</name>
</gene>
<dbReference type="PANTHER" id="PTHR43069:SF2">
    <property type="entry name" value="FUMARYLACETOACETASE"/>
    <property type="match status" value="1"/>
</dbReference>
<comment type="cofactor">
    <cofactor evidence="12">
        <name>Mg(2+)</name>
        <dbReference type="ChEBI" id="CHEBI:18420"/>
    </cofactor>
    <cofactor evidence="12">
        <name>Ca(2+)</name>
        <dbReference type="ChEBI" id="CHEBI:29108"/>
    </cofactor>
</comment>
<keyword evidence="6 11" id="KW-0106">Calcium</keyword>
<evidence type="ECO:0000256" key="3">
    <source>
        <dbReference type="ARBA" id="ARBA00012094"/>
    </source>
</evidence>
<evidence type="ECO:0000256" key="7">
    <source>
        <dbReference type="ARBA" id="ARBA00022842"/>
    </source>
</evidence>
<evidence type="ECO:0000256" key="9">
    <source>
        <dbReference type="ARBA" id="ARBA00023232"/>
    </source>
</evidence>
<dbReference type="GeneID" id="17357263"/>
<feature type="binding site" evidence="11">
    <location>
        <position position="205"/>
    </location>
    <ligand>
        <name>Mg(2+)</name>
        <dbReference type="ChEBI" id="CHEBI:18420"/>
    </ligand>
</feature>
<feature type="binding site" evidence="11">
    <location>
        <position position="181"/>
    </location>
    <ligand>
        <name>Mg(2+)</name>
        <dbReference type="ChEBI" id="CHEBI:18420"/>
    </ligand>
</feature>
<comment type="pathway">
    <text evidence="1 12">Amino-acid degradation; L-phenylalanine degradation; acetoacetate and fumarate from L-phenylalanine: step 6/6.</text>
</comment>
<comment type="catalytic activity">
    <reaction evidence="12">
        <text>4-fumarylacetoacetate + H2O = acetoacetate + fumarate + H(+)</text>
        <dbReference type="Rhea" id="RHEA:10244"/>
        <dbReference type="ChEBI" id="CHEBI:13705"/>
        <dbReference type="ChEBI" id="CHEBI:15377"/>
        <dbReference type="ChEBI" id="CHEBI:15378"/>
        <dbReference type="ChEBI" id="CHEBI:18034"/>
        <dbReference type="ChEBI" id="CHEBI:29806"/>
        <dbReference type="EC" id="3.7.1.2"/>
    </reaction>
</comment>
<dbReference type="Pfam" id="PF01557">
    <property type="entry name" value="FAA_hydrolase"/>
    <property type="match status" value="1"/>
</dbReference>
<dbReference type="SUPFAM" id="SSF56529">
    <property type="entry name" value="FAH"/>
    <property type="match status" value="1"/>
</dbReference>
<feature type="binding site" evidence="11">
    <location>
        <position position="149"/>
    </location>
    <ligand>
        <name>Ca(2+)</name>
        <dbReference type="ChEBI" id="CHEBI:29108"/>
    </ligand>
</feature>
<dbReference type="InterPro" id="IPR036663">
    <property type="entry name" value="Fumarylacetoacetase_C_sf"/>
</dbReference>
<dbReference type="GO" id="GO:0006572">
    <property type="term" value="P:L-tyrosine catabolic process"/>
    <property type="evidence" value="ECO:0007669"/>
    <property type="project" value="UniProtKB-UniRule"/>
</dbReference>
<keyword evidence="7 11" id="KW-0460">Magnesium</keyword>
<keyword evidence="8 12" id="KW-0828">Tyrosine catabolism</keyword>
<evidence type="ECO:0000256" key="6">
    <source>
        <dbReference type="ARBA" id="ARBA00022837"/>
    </source>
</evidence>
<feature type="binding site" evidence="10">
    <location>
        <position position="188"/>
    </location>
    <ligand>
        <name>substrate</name>
    </ligand>
</feature>
<feature type="domain" description="Fumarylacetoacetase-like C-terminal" evidence="13">
    <location>
        <begin position="102"/>
        <end position="362"/>
    </location>
</feature>
<sequence>MSGWMAAASSSWVAVDPSSHFSLHNLPYGIFSTAANPTPRPGVAIGDNVLDLSAVAQAGLFSGPVLSSSSQCFQQPTLNSFMSLGRPAWLEARHTVQRLLLHLPVGYHGRASSVVVSGTDVRRPWGQVQQAAGQAPAFLPSSQLDFELEMGCFIGTGNELGSAIPAAQAAHHIFGWVLANDWSARDIQRWEYVPLGPFNSKNFGTSISPWVVTPQALEPFARPAPPQHDPAPLPYLQQPQRSNYDVALEVAVQPAGGCAGETVVARSNLRTLYWTMPQMIAHHTAGGCNLRPGDMLATGTLSCEGPLGAGCLLEATWNGSRPVELSDGSKRTYLEDGDTVVMRGCCQGDGYRVGFGECRGTVLPARPL</sequence>
<feature type="binding site" evidence="11">
    <location>
        <position position="181"/>
    </location>
    <ligand>
        <name>Ca(2+)</name>
        <dbReference type="ChEBI" id="CHEBI:29108"/>
    </ligand>
</feature>
<feature type="binding site" evidence="10">
    <location>
        <position position="192"/>
    </location>
    <ligand>
        <name>substrate</name>
    </ligand>
</feature>
<dbReference type="Pfam" id="PF09298">
    <property type="entry name" value="FAA_hydrolase_N"/>
    <property type="match status" value="1"/>
</dbReference>
<dbReference type="PANTHER" id="PTHR43069">
    <property type="entry name" value="FUMARYLACETOACETASE"/>
    <property type="match status" value="1"/>
</dbReference>
<dbReference type="Gene3D" id="3.90.850.10">
    <property type="entry name" value="Fumarylacetoacetase-like, C-terminal domain"/>
    <property type="match status" value="1"/>
</dbReference>
<dbReference type="SUPFAM" id="SSF63433">
    <property type="entry name" value="Fumarylacetoacetate hydrolase, FAH, N-terminal domain"/>
    <property type="match status" value="1"/>
</dbReference>
<dbReference type="Proteomes" id="UP000008141">
    <property type="component" value="Unassembled WGS sequence"/>
</dbReference>
<evidence type="ECO:0000256" key="5">
    <source>
        <dbReference type="ARBA" id="ARBA00022801"/>
    </source>
</evidence>
<keyword evidence="4 11" id="KW-0479">Metal-binding</keyword>
<dbReference type="InterPro" id="IPR015377">
    <property type="entry name" value="Fumarylacetoacetase_N"/>
</dbReference>
<dbReference type="KEGG" id="cvr:CHLNCDRAFT_142999"/>
<dbReference type="NCBIfam" id="TIGR01266">
    <property type="entry name" value="fum_ac_acetase"/>
    <property type="match status" value="1"/>
</dbReference>
<keyword evidence="16" id="KW-1185">Reference proteome</keyword>
<evidence type="ECO:0000256" key="4">
    <source>
        <dbReference type="ARBA" id="ARBA00022723"/>
    </source>
</evidence>
<comment type="similarity">
    <text evidence="2 12">Belongs to the FAH family.</text>
</comment>
<organism evidence="16">
    <name type="scientific">Chlorella variabilis</name>
    <name type="common">Green alga</name>
    <dbReference type="NCBI Taxonomy" id="554065"/>
    <lineage>
        <taxon>Eukaryota</taxon>
        <taxon>Viridiplantae</taxon>
        <taxon>Chlorophyta</taxon>
        <taxon>core chlorophytes</taxon>
        <taxon>Trebouxiophyceae</taxon>
        <taxon>Chlorellales</taxon>
        <taxon>Chlorellaceae</taxon>
        <taxon>Chlorella clade</taxon>
        <taxon>Chlorella</taxon>
    </lineage>
</organism>
<name>E1Z995_CHLVA</name>
<dbReference type="InterPro" id="IPR011234">
    <property type="entry name" value="Fumarylacetoacetase-like_C"/>
</dbReference>
<dbReference type="AlphaFoldDB" id="E1Z995"/>
<dbReference type="OrthoDB" id="9971669at2759"/>
<accession>E1Z995</accession>
<dbReference type="InParanoid" id="E1Z995"/>
<dbReference type="UniPathway" id="UPA00139">
    <property type="reaction ID" value="UER00341"/>
</dbReference>
<keyword evidence="9 12" id="KW-0585">Phenylalanine catabolism</keyword>
<evidence type="ECO:0000256" key="12">
    <source>
        <dbReference type="RuleBase" id="RU366008"/>
    </source>
</evidence>
<reference evidence="15 16" key="1">
    <citation type="journal article" date="2010" name="Plant Cell">
        <title>The Chlorella variabilis NC64A genome reveals adaptation to photosymbiosis, coevolution with viruses, and cryptic sex.</title>
        <authorList>
            <person name="Blanc G."/>
            <person name="Duncan G."/>
            <person name="Agarkova I."/>
            <person name="Borodovsky M."/>
            <person name="Gurnon J."/>
            <person name="Kuo A."/>
            <person name="Lindquist E."/>
            <person name="Lucas S."/>
            <person name="Pangilinan J."/>
            <person name="Polle J."/>
            <person name="Salamov A."/>
            <person name="Terry A."/>
            <person name="Yamada T."/>
            <person name="Dunigan D.D."/>
            <person name="Grigoriev I.V."/>
            <person name="Claverie J.M."/>
            <person name="Van Etten J.L."/>
        </authorList>
    </citation>
    <scope>NUCLEOTIDE SEQUENCE [LARGE SCALE GENOMIC DNA]</scope>
    <source>
        <strain evidence="15 16">NC64A</strain>
    </source>
</reference>
<evidence type="ECO:0000313" key="15">
    <source>
        <dbReference type="EMBL" id="EFN57479.1"/>
    </source>
</evidence>
<evidence type="ECO:0000256" key="11">
    <source>
        <dbReference type="PIRSR" id="PIRSR605959-3"/>
    </source>
</evidence>
<evidence type="ECO:0000256" key="1">
    <source>
        <dbReference type="ARBA" id="ARBA00004782"/>
    </source>
</evidence>
<dbReference type="InterPro" id="IPR005959">
    <property type="entry name" value="Fumarylacetoacetase"/>
</dbReference>
<evidence type="ECO:0000256" key="2">
    <source>
        <dbReference type="ARBA" id="ARBA00010211"/>
    </source>
</evidence>
<feature type="binding site" evidence="11">
    <location>
        <position position="201"/>
    </location>
    <ligand>
        <name>Ca(2+)</name>
        <dbReference type="ChEBI" id="CHEBI:29108"/>
    </ligand>
</feature>